<dbReference type="GO" id="GO:0003700">
    <property type="term" value="F:DNA-binding transcription factor activity"/>
    <property type="evidence" value="ECO:0007669"/>
    <property type="project" value="InterPro"/>
</dbReference>
<dbReference type="InterPro" id="IPR029442">
    <property type="entry name" value="GyrI-like"/>
</dbReference>
<dbReference type="SUPFAM" id="SSF46955">
    <property type="entry name" value="Putative DNA-binding domain"/>
    <property type="match status" value="1"/>
</dbReference>
<evidence type="ECO:0000256" key="1">
    <source>
        <dbReference type="ARBA" id="ARBA00023125"/>
    </source>
</evidence>
<dbReference type="PROSITE" id="PS50937">
    <property type="entry name" value="HTH_MERR_2"/>
    <property type="match status" value="1"/>
</dbReference>
<accession>A0A1G6JX68</accession>
<dbReference type="Pfam" id="PF00376">
    <property type="entry name" value="MerR"/>
    <property type="match status" value="1"/>
</dbReference>
<protein>
    <submittedName>
        <fullName evidence="3">DNA-binding transcriptional regulator, MerR family</fullName>
    </submittedName>
</protein>
<dbReference type="GO" id="GO:0003677">
    <property type="term" value="F:DNA binding"/>
    <property type="evidence" value="ECO:0007669"/>
    <property type="project" value="UniProtKB-KW"/>
</dbReference>
<gene>
    <name evidence="3" type="ORF">SAMN05421734_105175</name>
</gene>
<dbReference type="EMBL" id="FMYI01000005">
    <property type="protein sequence ID" value="SDC23320.1"/>
    <property type="molecule type" value="Genomic_DNA"/>
</dbReference>
<evidence type="ECO:0000259" key="2">
    <source>
        <dbReference type="PROSITE" id="PS50937"/>
    </source>
</evidence>
<dbReference type="Pfam" id="PF06445">
    <property type="entry name" value="GyrI-like"/>
    <property type="match status" value="1"/>
</dbReference>
<dbReference type="Gene3D" id="3.20.80.10">
    <property type="entry name" value="Regulatory factor, effector binding domain"/>
    <property type="match status" value="1"/>
</dbReference>
<reference evidence="4" key="1">
    <citation type="submission" date="2016-09" db="EMBL/GenBank/DDBJ databases">
        <authorList>
            <person name="Varghese N."/>
            <person name="Submissions S."/>
        </authorList>
    </citation>
    <scope>NUCLEOTIDE SEQUENCE [LARGE SCALE GENOMIC DNA]</scope>
    <source>
        <strain evidence="4">S5</strain>
    </source>
</reference>
<dbReference type="AlphaFoldDB" id="A0A1G6JX68"/>
<evidence type="ECO:0000313" key="3">
    <source>
        <dbReference type="EMBL" id="SDC23320.1"/>
    </source>
</evidence>
<dbReference type="InterPro" id="IPR011256">
    <property type="entry name" value="Reg_factor_effector_dom_sf"/>
</dbReference>
<sequence length="273" mass="31899">MNQPSQLLSTGGFAKLMGIKKDTLLHYDKIGIFQPEIRKNNGYRYYSIFQSEAFSVILTLKELNMSLKAIKDFTEHRTPQNLTELLNSREKDIDQKIEILQTMKYVIQEKRKTTEQGIRTSNFDKVSIEKRASIPLLITKTNRGIEDEKAYVDAVSKHYDTLKNNQLPLPIVHGMIMNKCYVEKGNYSTYDSFYTRVQSKEQANFILEEGNYLTCIHKGHYEKLSMVYQRLLEYAEKHLIVIDDFFVEEYLIDELSVSDVDQHLCKVSIRVLE</sequence>
<dbReference type="STRING" id="1612202.SAMN05421734_105175"/>
<dbReference type="OrthoDB" id="9773308at2"/>
<name>A0A1G6JX68_9BACI</name>
<organism evidence="3 4">
    <name type="scientific">Pelagirhabdus alkalitolerans</name>
    <dbReference type="NCBI Taxonomy" id="1612202"/>
    <lineage>
        <taxon>Bacteria</taxon>
        <taxon>Bacillati</taxon>
        <taxon>Bacillota</taxon>
        <taxon>Bacilli</taxon>
        <taxon>Bacillales</taxon>
        <taxon>Bacillaceae</taxon>
        <taxon>Pelagirhabdus</taxon>
    </lineage>
</organism>
<feature type="domain" description="HTH merR-type" evidence="2">
    <location>
        <begin position="7"/>
        <end position="76"/>
    </location>
</feature>
<dbReference type="InterPro" id="IPR047057">
    <property type="entry name" value="MerR_fam"/>
</dbReference>
<evidence type="ECO:0000313" key="4">
    <source>
        <dbReference type="Proteomes" id="UP000242949"/>
    </source>
</evidence>
<dbReference type="RefSeq" id="WP_090795656.1">
    <property type="nucleotide sequence ID" value="NZ_FMYI01000005.1"/>
</dbReference>
<dbReference type="InterPro" id="IPR009061">
    <property type="entry name" value="DNA-bd_dom_put_sf"/>
</dbReference>
<dbReference type="PANTHER" id="PTHR30204:SF85">
    <property type="entry name" value="MULTIDRUG-EFFLUX TRANSPORTER 2 REGULATOR"/>
    <property type="match status" value="1"/>
</dbReference>
<keyword evidence="4" id="KW-1185">Reference proteome</keyword>
<dbReference type="SMART" id="SM00422">
    <property type="entry name" value="HTH_MERR"/>
    <property type="match status" value="1"/>
</dbReference>
<dbReference type="Proteomes" id="UP000242949">
    <property type="component" value="Unassembled WGS sequence"/>
</dbReference>
<dbReference type="Gene3D" id="1.10.1660.10">
    <property type="match status" value="1"/>
</dbReference>
<dbReference type="InterPro" id="IPR000551">
    <property type="entry name" value="MerR-type_HTH_dom"/>
</dbReference>
<proteinExistence type="predicted"/>
<keyword evidence="1 3" id="KW-0238">DNA-binding</keyword>
<dbReference type="SUPFAM" id="SSF55136">
    <property type="entry name" value="Probable bacterial effector-binding domain"/>
    <property type="match status" value="1"/>
</dbReference>
<dbReference type="CDD" id="cd04782">
    <property type="entry name" value="HTH_BltR"/>
    <property type="match status" value="1"/>
</dbReference>
<dbReference type="PANTHER" id="PTHR30204">
    <property type="entry name" value="REDOX-CYCLING DRUG-SENSING TRANSCRIPTIONAL ACTIVATOR SOXR"/>
    <property type="match status" value="1"/>
</dbReference>